<dbReference type="GO" id="GO:0005829">
    <property type="term" value="C:cytosol"/>
    <property type="evidence" value="ECO:0007669"/>
    <property type="project" value="TreeGrafter"/>
</dbReference>
<dbReference type="Proteomes" id="UP000267585">
    <property type="component" value="Unassembled WGS sequence"/>
</dbReference>
<evidence type="ECO:0000313" key="7">
    <source>
        <dbReference type="Proteomes" id="UP000267585"/>
    </source>
</evidence>
<dbReference type="InterPro" id="IPR013785">
    <property type="entry name" value="Aldolase_TIM"/>
</dbReference>
<keyword evidence="7" id="KW-1185">Reference proteome</keyword>
<dbReference type="GO" id="GO:0008747">
    <property type="term" value="F:N-acetylneuraminate lyase activity"/>
    <property type="evidence" value="ECO:0007669"/>
    <property type="project" value="TreeGrafter"/>
</dbReference>
<dbReference type="PRINTS" id="PR00146">
    <property type="entry name" value="DHPICSNTHASE"/>
</dbReference>
<keyword evidence="1 3" id="KW-0456">Lyase</keyword>
<accession>A0A3S0D8F6</accession>
<evidence type="ECO:0000256" key="1">
    <source>
        <dbReference type="ARBA" id="ARBA00023239"/>
    </source>
</evidence>
<gene>
    <name evidence="6" type="ORF">EHW67_02120</name>
</gene>
<dbReference type="PROSITE" id="PS00666">
    <property type="entry name" value="DHDPS_2"/>
    <property type="match status" value="1"/>
</dbReference>
<dbReference type="SMART" id="SM01130">
    <property type="entry name" value="DHDPS"/>
    <property type="match status" value="1"/>
</dbReference>
<dbReference type="GO" id="GO:0019262">
    <property type="term" value="P:N-acetylneuraminate catabolic process"/>
    <property type="evidence" value="ECO:0007669"/>
    <property type="project" value="TreeGrafter"/>
</dbReference>
<evidence type="ECO:0000256" key="5">
    <source>
        <dbReference type="PIRSR" id="PIRSR001365-2"/>
    </source>
</evidence>
<dbReference type="SUPFAM" id="SSF51569">
    <property type="entry name" value="Aldolase"/>
    <property type="match status" value="1"/>
</dbReference>
<comment type="similarity">
    <text evidence="3">Belongs to the DapA family.</text>
</comment>
<dbReference type="PANTHER" id="PTHR42849:SF1">
    <property type="entry name" value="N-ACETYLNEURAMINATE LYASE"/>
    <property type="match status" value="1"/>
</dbReference>
<reference evidence="6 7" key="1">
    <citation type="submission" date="2018-11" db="EMBL/GenBank/DDBJ databases">
        <title>Arenibacter aquaticus sp.nov., a marine bacterium isolated from surface seawater in the South China Sea.</title>
        <authorList>
            <person name="Guo J."/>
            <person name="Sun J."/>
        </authorList>
    </citation>
    <scope>NUCLEOTIDE SEQUENCE [LARGE SCALE GENOMIC DNA]</scope>
    <source>
        <strain evidence="6 7">GUO666</strain>
    </source>
</reference>
<evidence type="ECO:0000256" key="2">
    <source>
        <dbReference type="ARBA" id="ARBA00023270"/>
    </source>
</evidence>
<evidence type="ECO:0000313" key="6">
    <source>
        <dbReference type="EMBL" id="RTE55387.1"/>
    </source>
</evidence>
<dbReference type="PIRSF" id="PIRSF001365">
    <property type="entry name" value="DHDPS"/>
    <property type="match status" value="1"/>
</dbReference>
<dbReference type="EMBL" id="RQPJ01000001">
    <property type="protein sequence ID" value="RTE55387.1"/>
    <property type="molecule type" value="Genomic_DNA"/>
</dbReference>
<feature type="active site" description="Schiff-base intermediate with substrate" evidence="4">
    <location>
        <position position="164"/>
    </location>
</feature>
<feature type="binding site" evidence="5">
    <location>
        <position position="207"/>
    </location>
    <ligand>
        <name>pyruvate</name>
        <dbReference type="ChEBI" id="CHEBI:15361"/>
    </ligand>
</feature>
<dbReference type="AlphaFoldDB" id="A0A3S0D8F6"/>
<dbReference type="InterPro" id="IPR002220">
    <property type="entry name" value="DapA-like"/>
</dbReference>
<feature type="binding site" evidence="5">
    <location>
        <position position="48"/>
    </location>
    <ligand>
        <name>pyruvate</name>
        <dbReference type="ChEBI" id="CHEBI:15361"/>
    </ligand>
</feature>
<protein>
    <submittedName>
        <fullName evidence="6">Dihydrodipicolinate synthase family protein</fullName>
    </submittedName>
</protein>
<proteinExistence type="inferred from homology"/>
<organism evidence="6 7">
    <name type="scientific">Arenibacter aquaticus</name>
    <dbReference type="NCBI Taxonomy" id="2489054"/>
    <lineage>
        <taxon>Bacteria</taxon>
        <taxon>Pseudomonadati</taxon>
        <taxon>Bacteroidota</taxon>
        <taxon>Flavobacteriia</taxon>
        <taxon>Flavobacteriales</taxon>
        <taxon>Flavobacteriaceae</taxon>
        <taxon>Arenibacter</taxon>
    </lineage>
</organism>
<evidence type="ECO:0000256" key="4">
    <source>
        <dbReference type="PIRSR" id="PIRSR001365-1"/>
    </source>
</evidence>
<sequence length="314" mass="34483">MTQKLKGIIPPLLTPLTDDFNLDVLALHRLIEHLVQGGVHGVFILGTTGEATGLKYDVRQEIIKETCSAAKDRIPVMVGITDTSVGESLKLANFAKEHGAKAVVAAPPYYFNLGQQELSEYYEDLATCLPLPLYLYNMPGLTKVHIDANTAIKLSKNPNIIGLKDSSANTVYFQSLIHGIQREDFGLFVGPEEITAETVLMGGDGGVNGGANLFPRLYVELYQASLSRDFPRMVQLQKQVMEVARMLYNIGKYGSSYLKGLKGAASLLGLCNPYLAPPFKHFKEAEMETISKNLDTIKINMEKIGLSGNTEHYV</sequence>
<dbReference type="CDD" id="cd00408">
    <property type="entry name" value="DHDPS-like"/>
    <property type="match status" value="1"/>
</dbReference>
<keyword evidence="2" id="KW-0704">Schiff base</keyword>
<feature type="active site" description="Proton donor/acceptor" evidence="4">
    <location>
        <position position="136"/>
    </location>
</feature>
<comment type="caution">
    <text evidence="6">The sequence shown here is derived from an EMBL/GenBank/DDBJ whole genome shotgun (WGS) entry which is preliminary data.</text>
</comment>
<dbReference type="InterPro" id="IPR020625">
    <property type="entry name" value="Schiff_base-form_aldolases_AS"/>
</dbReference>
<dbReference type="Pfam" id="PF00701">
    <property type="entry name" value="DHDPS"/>
    <property type="match status" value="1"/>
</dbReference>
<evidence type="ECO:0000256" key="3">
    <source>
        <dbReference type="PIRNR" id="PIRNR001365"/>
    </source>
</evidence>
<dbReference type="Gene3D" id="3.20.20.70">
    <property type="entry name" value="Aldolase class I"/>
    <property type="match status" value="1"/>
</dbReference>
<dbReference type="PANTHER" id="PTHR42849">
    <property type="entry name" value="N-ACETYLNEURAMINATE LYASE"/>
    <property type="match status" value="1"/>
</dbReference>
<dbReference type="RefSeq" id="WP_126160690.1">
    <property type="nucleotide sequence ID" value="NZ_RQPJ01000001.1"/>
</dbReference>
<dbReference type="OrthoDB" id="9778880at2"/>
<name>A0A3S0D8F6_9FLAO</name>